<dbReference type="Pfam" id="PF00168">
    <property type="entry name" value="C2"/>
    <property type="match status" value="1"/>
</dbReference>
<dbReference type="AlphaFoldDB" id="A0A8S9YFH4"/>
<dbReference type="InterPro" id="IPR000008">
    <property type="entry name" value="C2_dom"/>
</dbReference>
<name>A0A8S9YFH4_9TREM</name>
<reference evidence="2" key="1">
    <citation type="submission" date="2019-07" db="EMBL/GenBank/DDBJ databases">
        <title>Annotation for the trematode Paragonimus miyazaki's.</title>
        <authorList>
            <person name="Choi Y.-J."/>
        </authorList>
    </citation>
    <scope>NUCLEOTIDE SEQUENCE</scope>
    <source>
        <strain evidence="2">Japan</strain>
    </source>
</reference>
<feature type="non-terminal residue" evidence="2">
    <location>
        <position position="1"/>
    </location>
</feature>
<evidence type="ECO:0000313" key="2">
    <source>
        <dbReference type="EMBL" id="KAF7232665.1"/>
    </source>
</evidence>
<dbReference type="InterPro" id="IPR051634">
    <property type="entry name" value="Extended_Synaptotagmin"/>
</dbReference>
<dbReference type="GO" id="GO:0008429">
    <property type="term" value="F:phosphatidylethanolamine binding"/>
    <property type="evidence" value="ECO:0007669"/>
    <property type="project" value="TreeGrafter"/>
</dbReference>
<dbReference type="EMBL" id="JTDE01021639">
    <property type="protein sequence ID" value="KAF7232665.1"/>
    <property type="molecule type" value="Genomic_DNA"/>
</dbReference>
<dbReference type="GO" id="GO:0005509">
    <property type="term" value="F:calcium ion binding"/>
    <property type="evidence" value="ECO:0007669"/>
    <property type="project" value="TreeGrafter"/>
</dbReference>
<dbReference type="InterPro" id="IPR035892">
    <property type="entry name" value="C2_domain_sf"/>
</dbReference>
<dbReference type="Gene3D" id="2.60.40.150">
    <property type="entry name" value="C2 domain"/>
    <property type="match status" value="1"/>
</dbReference>
<evidence type="ECO:0000313" key="3">
    <source>
        <dbReference type="Proteomes" id="UP000822476"/>
    </source>
</evidence>
<dbReference type="PROSITE" id="PS50004">
    <property type="entry name" value="C2"/>
    <property type="match status" value="1"/>
</dbReference>
<comment type="caution">
    <text evidence="2">The sequence shown here is derived from an EMBL/GenBank/DDBJ whole genome shotgun (WGS) entry which is preliminary data.</text>
</comment>
<dbReference type="SUPFAM" id="SSF49562">
    <property type="entry name" value="C2 domain (Calcium/lipid-binding domain, CaLB)"/>
    <property type="match status" value="1"/>
</dbReference>
<gene>
    <name evidence="2" type="ORF">EG68_09575</name>
</gene>
<sequence length="311" mass="33976">VRDSRTETLLGNCSVPVKLLLTQQQLSVSRPFPLQESGPDGANIYLHLELKALVPGMKKSTSKTDGIVQGEVNSAEEPKDIVLGKEANNVSTNPEILIPDMEVRNRAMKNANAGDSGMDTTWPRVPTPEADANPNPIVATDDDEASIVSERQNLDSHASPNNPLGRLRLTVEYSVTSSLLSVTVHQASGLQGVDKDGLADPYVKVCLVDQHGTIQADKKTEPKKNNLNPVFEQTFEFGLSVDDLPIHGLRLDVKNHVGVFTRSGRTRSMGSAYVDLCNFLSVSTLTDWFTLVPMDSISMCERRSLSPSRRQ</sequence>
<keyword evidence="3" id="KW-1185">Reference proteome</keyword>
<proteinExistence type="predicted"/>
<dbReference type="GO" id="GO:0005544">
    <property type="term" value="F:calcium-dependent phospholipid binding"/>
    <property type="evidence" value="ECO:0007669"/>
    <property type="project" value="TreeGrafter"/>
</dbReference>
<evidence type="ECO:0000259" key="1">
    <source>
        <dbReference type="PROSITE" id="PS50004"/>
    </source>
</evidence>
<dbReference type="GO" id="GO:0005789">
    <property type="term" value="C:endoplasmic reticulum membrane"/>
    <property type="evidence" value="ECO:0007669"/>
    <property type="project" value="TreeGrafter"/>
</dbReference>
<dbReference type="GO" id="GO:0035091">
    <property type="term" value="F:phosphatidylinositol binding"/>
    <property type="evidence" value="ECO:0007669"/>
    <property type="project" value="TreeGrafter"/>
</dbReference>
<dbReference type="PANTHER" id="PTHR45761:SF1">
    <property type="entry name" value="EXTENDED SYNAPTOTAGMIN-LIKE PROTEIN 2, ISOFORM C"/>
    <property type="match status" value="1"/>
</dbReference>
<dbReference type="Proteomes" id="UP000822476">
    <property type="component" value="Unassembled WGS sequence"/>
</dbReference>
<dbReference type="GO" id="GO:0031210">
    <property type="term" value="F:phosphatidylcholine binding"/>
    <property type="evidence" value="ECO:0007669"/>
    <property type="project" value="TreeGrafter"/>
</dbReference>
<organism evidence="2 3">
    <name type="scientific">Paragonimus skrjabini miyazakii</name>
    <dbReference type="NCBI Taxonomy" id="59628"/>
    <lineage>
        <taxon>Eukaryota</taxon>
        <taxon>Metazoa</taxon>
        <taxon>Spiralia</taxon>
        <taxon>Lophotrochozoa</taxon>
        <taxon>Platyhelminthes</taxon>
        <taxon>Trematoda</taxon>
        <taxon>Digenea</taxon>
        <taxon>Plagiorchiida</taxon>
        <taxon>Troglotremata</taxon>
        <taxon>Troglotrematidae</taxon>
        <taxon>Paragonimus</taxon>
    </lineage>
</organism>
<dbReference type="PANTHER" id="PTHR45761">
    <property type="entry name" value="EXTENDED SYNAPTOTAGMIN-LIKE PROTEIN 2, ISOFORM C"/>
    <property type="match status" value="1"/>
</dbReference>
<dbReference type="SMART" id="SM00239">
    <property type="entry name" value="C2"/>
    <property type="match status" value="1"/>
</dbReference>
<accession>A0A8S9YFH4</accession>
<feature type="domain" description="C2" evidence="1">
    <location>
        <begin position="163"/>
        <end position="289"/>
    </location>
</feature>
<protein>
    <recommendedName>
        <fullName evidence="1">C2 domain-containing protein</fullName>
    </recommendedName>
</protein>
<dbReference type="OrthoDB" id="1029639at2759"/>